<dbReference type="Proteomes" id="UP001458880">
    <property type="component" value="Unassembled WGS sequence"/>
</dbReference>
<feature type="compositionally biased region" description="Acidic residues" evidence="1">
    <location>
        <begin position="56"/>
        <end position="87"/>
    </location>
</feature>
<keyword evidence="3" id="KW-1185">Reference proteome</keyword>
<feature type="region of interest" description="Disordered" evidence="1">
    <location>
        <begin position="1"/>
        <end position="101"/>
    </location>
</feature>
<evidence type="ECO:0000313" key="3">
    <source>
        <dbReference type="Proteomes" id="UP001458880"/>
    </source>
</evidence>
<accession>A0AAW1MCY2</accession>
<dbReference type="EMBL" id="JASPKY010000062">
    <property type="protein sequence ID" value="KAK9744107.1"/>
    <property type="molecule type" value="Genomic_DNA"/>
</dbReference>
<sequence>MSSEDIYNLLEEPASQETNAIGESSGSEAKHIEDNEYDSSEIGESSGSEAKHIEDNEYDSSEIEVENVDQDTDIAEHGESEEEEDQDFYTGRSKRECRSRY</sequence>
<reference evidence="2 3" key="1">
    <citation type="journal article" date="2024" name="BMC Genomics">
        <title>De novo assembly and annotation of Popillia japonica's genome with initial clues to its potential as an invasive pest.</title>
        <authorList>
            <person name="Cucini C."/>
            <person name="Boschi S."/>
            <person name="Funari R."/>
            <person name="Cardaioli E."/>
            <person name="Iannotti N."/>
            <person name="Marturano G."/>
            <person name="Paoli F."/>
            <person name="Bruttini M."/>
            <person name="Carapelli A."/>
            <person name="Frati F."/>
            <person name="Nardi F."/>
        </authorList>
    </citation>
    <scope>NUCLEOTIDE SEQUENCE [LARGE SCALE GENOMIC DNA]</scope>
    <source>
        <strain evidence="2">DMR45628</strain>
    </source>
</reference>
<name>A0AAW1MCY2_POPJA</name>
<dbReference type="AlphaFoldDB" id="A0AAW1MCY2"/>
<feature type="compositionally biased region" description="Polar residues" evidence="1">
    <location>
        <begin position="15"/>
        <end position="27"/>
    </location>
</feature>
<protein>
    <submittedName>
        <fullName evidence="2">Uncharacterized protein</fullName>
    </submittedName>
</protein>
<gene>
    <name evidence="2" type="ORF">QE152_g8083</name>
</gene>
<organism evidence="2 3">
    <name type="scientific">Popillia japonica</name>
    <name type="common">Japanese beetle</name>
    <dbReference type="NCBI Taxonomy" id="7064"/>
    <lineage>
        <taxon>Eukaryota</taxon>
        <taxon>Metazoa</taxon>
        <taxon>Ecdysozoa</taxon>
        <taxon>Arthropoda</taxon>
        <taxon>Hexapoda</taxon>
        <taxon>Insecta</taxon>
        <taxon>Pterygota</taxon>
        <taxon>Neoptera</taxon>
        <taxon>Endopterygota</taxon>
        <taxon>Coleoptera</taxon>
        <taxon>Polyphaga</taxon>
        <taxon>Scarabaeiformia</taxon>
        <taxon>Scarabaeidae</taxon>
        <taxon>Rutelinae</taxon>
        <taxon>Popillia</taxon>
    </lineage>
</organism>
<evidence type="ECO:0000313" key="2">
    <source>
        <dbReference type="EMBL" id="KAK9744107.1"/>
    </source>
</evidence>
<comment type="caution">
    <text evidence="2">The sequence shown here is derived from an EMBL/GenBank/DDBJ whole genome shotgun (WGS) entry which is preliminary data.</text>
</comment>
<evidence type="ECO:0000256" key="1">
    <source>
        <dbReference type="SAM" id="MobiDB-lite"/>
    </source>
</evidence>
<proteinExistence type="predicted"/>